<dbReference type="Gene3D" id="3.40.50.1820">
    <property type="entry name" value="alpha/beta hydrolase"/>
    <property type="match status" value="1"/>
</dbReference>
<comment type="caution">
    <text evidence="3">The sequence shown here is derived from an EMBL/GenBank/DDBJ whole genome shotgun (WGS) entry which is preliminary data.</text>
</comment>
<keyword evidence="2" id="KW-0732">Signal</keyword>
<dbReference type="SUPFAM" id="SSF53474">
    <property type="entry name" value="alpha/beta-Hydrolases"/>
    <property type="match status" value="1"/>
</dbReference>
<dbReference type="Proteomes" id="UP000198211">
    <property type="component" value="Unassembled WGS sequence"/>
</dbReference>
<evidence type="ECO:0000256" key="1">
    <source>
        <dbReference type="ARBA" id="ARBA00008645"/>
    </source>
</evidence>
<evidence type="ECO:0008006" key="5">
    <source>
        <dbReference type="Google" id="ProtNLM"/>
    </source>
</evidence>
<reference evidence="4" key="1">
    <citation type="submission" date="2017-03" db="EMBL/GenBank/DDBJ databases">
        <title>Phytopthora megakarya and P. palmivora, two closely related causual agents of cacao black pod achieved similar genome size and gene model numbers by different mechanisms.</title>
        <authorList>
            <person name="Ali S."/>
            <person name="Shao J."/>
            <person name="Larry D.J."/>
            <person name="Kronmiller B."/>
            <person name="Shen D."/>
            <person name="Strem M.D."/>
            <person name="Melnick R.L."/>
            <person name="Guiltinan M.J."/>
            <person name="Tyler B.M."/>
            <person name="Meinhardt L.W."/>
            <person name="Bailey B.A."/>
        </authorList>
    </citation>
    <scope>NUCLEOTIDE SEQUENCE [LARGE SCALE GENOMIC DNA]</scope>
    <source>
        <strain evidence="4">zdho120</strain>
    </source>
</reference>
<feature type="chain" id="PRO_5012172026" description="Serine protease" evidence="2">
    <location>
        <begin position="23"/>
        <end position="569"/>
    </location>
</feature>
<evidence type="ECO:0000256" key="2">
    <source>
        <dbReference type="SAM" id="SignalP"/>
    </source>
</evidence>
<evidence type="ECO:0000313" key="3">
    <source>
        <dbReference type="EMBL" id="OWZ05408.1"/>
    </source>
</evidence>
<dbReference type="InterPro" id="IPR029058">
    <property type="entry name" value="AB_hydrolase_fold"/>
</dbReference>
<evidence type="ECO:0000313" key="4">
    <source>
        <dbReference type="Proteomes" id="UP000198211"/>
    </source>
</evidence>
<dbReference type="OrthoDB" id="70703at2759"/>
<keyword evidence="4" id="KW-1185">Reference proteome</keyword>
<dbReference type="AlphaFoldDB" id="A0A225VKL0"/>
<dbReference type="STRING" id="4795.A0A225VKL0"/>
<gene>
    <name evidence="3" type="ORF">PHMEG_00022509</name>
</gene>
<accession>A0A225VKL0</accession>
<feature type="signal peptide" evidence="2">
    <location>
        <begin position="1"/>
        <end position="22"/>
    </location>
</feature>
<comment type="similarity">
    <text evidence="1">Belongs to the AB hydrolase superfamily.</text>
</comment>
<name>A0A225VKL0_9STRA</name>
<sequence length="569" mass="62788">MLPHRLFIPVVIFATGIFCSESKTSEWYPCPVYTFSGNSTLDAECVIHNAPLCYPGICDAQKAPIENIDVFVKRLPATTTDPKTASNVWMVQGGPGSPSTGLEILMEELHLNLEGTTNVYTMDHRGSGRSTFLKCTGSSNTSEFGDEITLAEVPDCAQELEQKYGNLASFSITSAATDLAEFISKSSNGENTIVYGAGYGTMVVERLMHLDVPEITGYVMDSIASSSGGVKNYYLSEFDLNSGEVGDYFLELCSTDAFCNAHFNSTSLRSVLQEVITNFDKNPNSSCAQLVSTVKNEDPNAINEPPSIILRRMLGALLGDSIQRTYIAPVVYRLHRCGSEDIPVLTNFIERINWFRSLGTEGPGNEYWSSALYYLIAYSEMWEKPTPSKSEILDRFTSVRMSSGGTYWMSDHYCAFSKDTSEPCSDRNVSNYEAHGIIYERDEYWNKSATIPSQASVLLLSGKLDAVTPVKYAKYLLEALQGGNKELIAFDYSAEGAVFQSYLDELDETKGTCGAELLASYVRNNGDLTHLNRSCTTQMPKFNLTVPTFHLHSFFGTNDAFNGEFNATS</sequence>
<protein>
    <recommendedName>
        <fullName evidence="5">Serine protease</fullName>
    </recommendedName>
</protein>
<dbReference type="EMBL" id="NBNE01004446">
    <property type="protein sequence ID" value="OWZ05408.1"/>
    <property type="molecule type" value="Genomic_DNA"/>
</dbReference>
<organism evidence="3 4">
    <name type="scientific">Phytophthora megakarya</name>
    <dbReference type="NCBI Taxonomy" id="4795"/>
    <lineage>
        <taxon>Eukaryota</taxon>
        <taxon>Sar</taxon>
        <taxon>Stramenopiles</taxon>
        <taxon>Oomycota</taxon>
        <taxon>Peronosporomycetes</taxon>
        <taxon>Peronosporales</taxon>
        <taxon>Peronosporaceae</taxon>
        <taxon>Phytophthora</taxon>
    </lineage>
</organism>
<proteinExistence type="inferred from homology"/>
<dbReference type="PANTHER" id="PTHR43039">
    <property type="entry name" value="ESTERASE-RELATED"/>
    <property type="match status" value="1"/>
</dbReference>